<comment type="subcellular location">
    <subcellularLocation>
        <location evidence="1">Nucleus</location>
    </subcellularLocation>
</comment>
<dbReference type="GO" id="GO:0008270">
    <property type="term" value="F:zinc ion binding"/>
    <property type="evidence" value="ECO:0007669"/>
    <property type="project" value="UniProtKB-KW"/>
</dbReference>
<feature type="domain" description="UmuC" evidence="10">
    <location>
        <begin position="46"/>
        <end position="312"/>
    </location>
</feature>
<dbReference type="GO" id="GO:0006281">
    <property type="term" value="P:DNA repair"/>
    <property type="evidence" value="ECO:0007669"/>
    <property type="project" value="UniProtKB-KW"/>
</dbReference>
<keyword evidence="4" id="KW-0227">DNA damage</keyword>
<keyword evidence="9" id="KW-0175">Coiled coil</keyword>
<evidence type="ECO:0000259" key="11">
    <source>
        <dbReference type="PROSITE" id="PS51907"/>
    </source>
</evidence>
<evidence type="ECO:0000256" key="1">
    <source>
        <dbReference type="ARBA" id="ARBA00004123"/>
    </source>
</evidence>
<evidence type="ECO:0000256" key="6">
    <source>
        <dbReference type="ARBA" id="ARBA00022833"/>
    </source>
</evidence>
<dbReference type="AlphaFoldDB" id="A0A8J5QLJ1"/>
<dbReference type="Pfam" id="PF18439">
    <property type="entry name" value="zf_UBZ"/>
    <property type="match status" value="1"/>
</dbReference>
<dbReference type="PANTHER" id="PTHR45873">
    <property type="entry name" value="DNA POLYMERASE ETA"/>
    <property type="match status" value="1"/>
</dbReference>
<keyword evidence="8" id="KW-0539">Nucleus</keyword>
<dbReference type="GO" id="GO:0005657">
    <property type="term" value="C:replication fork"/>
    <property type="evidence" value="ECO:0007669"/>
    <property type="project" value="UniProtKB-ARBA"/>
</dbReference>
<dbReference type="GO" id="GO:0003887">
    <property type="term" value="F:DNA-directed DNA polymerase activity"/>
    <property type="evidence" value="ECO:0007669"/>
    <property type="project" value="TreeGrafter"/>
</dbReference>
<sequence length="712" mass="81460">MSVKLRKDASPISSLKTNAKPSRFTFQNLLDLNNPTKAYLSPLSTIALVDLNAFFAQVEQIRLNLTDKDPVVCAQWSSLIAVSYAARKYGIGRLDSIKSAREKCPNLIVAHAAVFKRGESHWAYLPGMPDAATHKVSLDPYRRESRKILRVIQERFDLVEKASVDESYIDFGRDVYERLMKYFPELTSYDDPTDYLPPIPNLLPKEIQWEGDVILSEKEISIDENAQEKRAEPVIEDWDDVCLVIGSQILLDLRQAIYDELGYTTSAGLARNKLMAKLAGGFKKPDDQTIIRNVAIDRFLTNFQLNDISGMGGKLGDTLIQRFDVPPDKNSIAFIRENYNLEQVKEELKDDQELAVKLYNMVRGLHSSEISNKSDLKSMASNKNFLPQKPVATLGQAYGWLKVFAGDLYNRLIDLDNENLELSMSKLSKKQKGYVKRPKTLTIGIYGVSGSRITRQTPIPFYRDFDKMRDVIEEGGYNLIRDYLEVSTNLSRMNGDKRPKELFKMDPFQVKIVPIRNMSLSISNFVTLNDTALIETYASENTENKMNKITRELKEINELMKLKKEATPPRPQTNKVISKEDKEHIAKMFKDFESSYIEPEPTQATKPIVSQRPTNDNYKRIRKQFDDYHSSASIEKKSEEAISEVVENNLAKRKRPKMDIFQTLQKKNKPSFMEILLESKVCPKCKIQIDDALEHNDFHIAMELSERLNSSG</sequence>
<evidence type="ECO:0000259" key="10">
    <source>
        <dbReference type="PROSITE" id="PS50173"/>
    </source>
</evidence>
<dbReference type="PROSITE" id="PS50173">
    <property type="entry name" value="UMUC"/>
    <property type="match status" value="1"/>
</dbReference>
<dbReference type="InterPro" id="IPR041298">
    <property type="entry name" value="UBZ3"/>
</dbReference>
<dbReference type="GO" id="GO:0005634">
    <property type="term" value="C:nucleus"/>
    <property type="evidence" value="ECO:0007669"/>
    <property type="project" value="UniProtKB-SubCell"/>
</dbReference>
<dbReference type="InterPro" id="IPR001126">
    <property type="entry name" value="UmuC"/>
</dbReference>
<dbReference type="Proteomes" id="UP000694255">
    <property type="component" value="Unassembled WGS sequence"/>
</dbReference>
<evidence type="ECO:0000313" key="12">
    <source>
        <dbReference type="EMBL" id="KAG7662700.1"/>
    </source>
</evidence>
<dbReference type="OrthoDB" id="5723at2759"/>
<dbReference type="PANTHER" id="PTHR45873:SF1">
    <property type="entry name" value="DNA POLYMERASE ETA"/>
    <property type="match status" value="1"/>
</dbReference>
<proteinExistence type="predicted"/>
<evidence type="ECO:0000256" key="5">
    <source>
        <dbReference type="ARBA" id="ARBA00022771"/>
    </source>
</evidence>
<keyword evidence="6" id="KW-0862">Zinc</keyword>
<dbReference type="PIRSF" id="PIRSF036603">
    <property type="entry name" value="DPol_eta"/>
    <property type="match status" value="1"/>
</dbReference>
<evidence type="ECO:0000256" key="2">
    <source>
        <dbReference type="ARBA" id="ARBA00022679"/>
    </source>
</evidence>
<evidence type="ECO:0000313" key="13">
    <source>
        <dbReference type="Proteomes" id="UP000694255"/>
    </source>
</evidence>
<dbReference type="GO" id="GO:0035861">
    <property type="term" value="C:site of double-strand break"/>
    <property type="evidence" value="ECO:0007669"/>
    <property type="project" value="TreeGrafter"/>
</dbReference>
<evidence type="ECO:0000256" key="4">
    <source>
        <dbReference type="ARBA" id="ARBA00022763"/>
    </source>
</evidence>
<keyword evidence="5" id="KW-0863">Zinc-finger</keyword>
<name>A0A8J5QLJ1_9ASCO</name>
<keyword evidence="13" id="KW-1185">Reference proteome</keyword>
<keyword evidence="2" id="KW-0808">Transferase</keyword>
<feature type="domain" description="UBZ3-type" evidence="11">
    <location>
        <begin position="675"/>
        <end position="707"/>
    </location>
</feature>
<dbReference type="GO" id="GO:0070987">
    <property type="term" value="P:error-free translesion synthesis"/>
    <property type="evidence" value="ECO:0007669"/>
    <property type="project" value="UniProtKB-ARBA"/>
</dbReference>
<dbReference type="InterPro" id="IPR052230">
    <property type="entry name" value="DNA_polymerase_eta"/>
</dbReference>
<evidence type="ECO:0000256" key="3">
    <source>
        <dbReference type="ARBA" id="ARBA00022723"/>
    </source>
</evidence>
<gene>
    <name evidence="12" type="ORF">J8A68_003759</name>
</gene>
<keyword evidence="3" id="KW-0479">Metal-binding</keyword>
<dbReference type="EMBL" id="JAGSYN010000164">
    <property type="protein sequence ID" value="KAG7662700.1"/>
    <property type="molecule type" value="Genomic_DNA"/>
</dbReference>
<dbReference type="GO" id="GO:0009314">
    <property type="term" value="P:response to radiation"/>
    <property type="evidence" value="ECO:0007669"/>
    <property type="project" value="TreeGrafter"/>
</dbReference>
<dbReference type="GO" id="GO:0007064">
    <property type="term" value="P:mitotic sister chromatid cohesion"/>
    <property type="evidence" value="ECO:0007669"/>
    <property type="project" value="UniProtKB-ARBA"/>
</dbReference>
<dbReference type="RefSeq" id="XP_049262933.1">
    <property type="nucleotide sequence ID" value="XM_049407647.1"/>
</dbReference>
<dbReference type="FunFam" id="3.40.1170.60:FF:000008">
    <property type="entry name" value="DNA polymerase eta subunit"/>
    <property type="match status" value="1"/>
</dbReference>
<accession>A0A8J5QLJ1</accession>
<keyword evidence="7" id="KW-0234">DNA repair</keyword>
<evidence type="ECO:0000256" key="7">
    <source>
        <dbReference type="ARBA" id="ARBA00023204"/>
    </source>
</evidence>
<evidence type="ECO:0000256" key="8">
    <source>
        <dbReference type="ARBA" id="ARBA00023242"/>
    </source>
</evidence>
<protein>
    <submittedName>
        <fullName evidence="12">Eso1</fullName>
    </submittedName>
</protein>
<reference evidence="12 13" key="1">
    <citation type="journal article" date="2021" name="DNA Res.">
        <title>Genome analysis of Candida subhashii reveals its hybrid nature and dual mitochondrial genome conformations.</title>
        <authorList>
            <person name="Mixao V."/>
            <person name="Hegedusova E."/>
            <person name="Saus E."/>
            <person name="Pryszcz L.P."/>
            <person name="Cillingova A."/>
            <person name="Nosek J."/>
            <person name="Gabaldon T."/>
        </authorList>
    </citation>
    <scope>NUCLEOTIDE SEQUENCE [LARGE SCALE GENOMIC DNA]</scope>
    <source>
        <strain evidence="12 13">CBS 10753</strain>
    </source>
</reference>
<dbReference type="GO" id="GO:0042276">
    <property type="term" value="P:error-prone translesion synthesis"/>
    <property type="evidence" value="ECO:0007669"/>
    <property type="project" value="TreeGrafter"/>
</dbReference>
<feature type="coiled-coil region" evidence="9">
    <location>
        <begin position="539"/>
        <end position="566"/>
    </location>
</feature>
<dbReference type="GeneID" id="73470559"/>
<comment type="caution">
    <text evidence="12">The sequence shown here is derived from an EMBL/GenBank/DDBJ whole genome shotgun (WGS) entry which is preliminary data.</text>
</comment>
<evidence type="ECO:0000256" key="9">
    <source>
        <dbReference type="SAM" id="Coils"/>
    </source>
</evidence>
<dbReference type="PROSITE" id="PS51907">
    <property type="entry name" value="ZF_UBZ3"/>
    <property type="match status" value="1"/>
</dbReference>
<organism evidence="12 13">
    <name type="scientific">[Candida] subhashii</name>
    <dbReference type="NCBI Taxonomy" id="561895"/>
    <lineage>
        <taxon>Eukaryota</taxon>
        <taxon>Fungi</taxon>
        <taxon>Dikarya</taxon>
        <taxon>Ascomycota</taxon>
        <taxon>Saccharomycotina</taxon>
        <taxon>Pichiomycetes</taxon>
        <taxon>Debaryomycetaceae</taxon>
        <taxon>Spathaspora</taxon>
    </lineage>
</organism>
<dbReference type="Pfam" id="PF00817">
    <property type="entry name" value="IMS"/>
    <property type="match status" value="1"/>
</dbReference>